<keyword evidence="7" id="KW-0812">Transmembrane</keyword>
<evidence type="ECO:0000256" key="7">
    <source>
        <dbReference type="SAM" id="Phobius"/>
    </source>
</evidence>
<evidence type="ECO:0000256" key="4">
    <source>
        <dbReference type="PROSITE-ProRule" id="PRU00285"/>
    </source>
</evidence>
<evidence type="ECO:0000256" key="2">
    <source>
        <dbReference type="ARBA" id="ARBA00022475"/>
    </source>
</evidence>
<keyword evidence="3" id="KW-0611">Plant defense</keyword>
<dbReference type="SUPFAM" id="SSF49764">
    <property type="entry name" value="HSP20-like chaperones"/>
    <property type="match status" value="1"/>
</dbReference>
<organism evidence="8">
    <name type="scientific">Zea mays</name>
    <name type="common">Maize</name>
    <dbReference type="NCBI Taxonomy" id="4577"/>
    <lineage>
        <taxon>Eukaryota</taxon>
        <taxon>Viridiplantae</taxon>
        <taxon>Streptophyta</taxon>
        <taxon>Embryophyta</taxon>
        <taxon>Tracheophyta</taxon>
        <taxon>Spermatophyta</taxon>
        <taxon>Magnoliopsida</taxon>
        <taxon>Liliopsida</taxon>
        <taxon>Poales</taxon>
        <taxon>Poaceae</taxon>
        <taxon>PACMAD clade</taxon>
        <taxon>Panicoideae</taxon>
        <taxon>Andropogonodae</taxon>
        <taxon>Andropogoneae</taxon>
        <taxon>Tripsacinae</taxon>
        <taxon>Zea</taxon>
    </lineage>
</organism>
<dbReference type="Gene3D" id="2.60.40.790">
    <property type="match status" value="1"/>
</dbReference>
<dbReference type="GO" id="GO:0006952">
    <property type="term" value="P:defense response"/>
    <property type="evidence" value="ECO:0007669"/>
    <property type="project" value="UniProtKB-KW"/>
</dbReference>
<feature type="region of interest" description="Disordered" evidence="6">
    <location>
        <begin position="282"/>
        <end position="304"/>
    </location>
</feature>
<evidence type="ECO:0000256" key="1">
    <source>
        <dbReference type="ARBA" id="ARBA00004162"/>
    </source>
</evidence>
<dbReference type="OMA" id="ELPANCN"/>
<feature type="compositionally biased region" description="Pro residues" evidence="6">
    <location>
        <begin position="114"/>
        <end position="129"/>
    </location>
</feature>
<dbReference type="PROSITE" id="PS01031">
    <property type="entry name" value="SHSP"/>
    <property type="match status" value="1"/>
</dbReference>
<dbReference type="PANTHER" id="PTHR43670">
    <property type="entry name" value="HEAT SHOCK PROTEIN 26"/>
    <property type="match status" value="1"/>
</dbReference>
<sequence>MANNRTYEEHTPAVEWSRSAAEADAVKISLPGKQSLGSFPAWSDDGFKREDLRVLVDNHGHLRTRGERHLTGNRWIRFQNDFELPANCNADGIRAKFENETLTITLPKKTPSTPMQPPPRMPTAAPPPLQGQGQGLPPAARPAAPTPAPLAPAAPSVKPPAESRASMPRKTYDPVPAPAPEVEPPATTKPQPSLGAVQRLKEEEEERKREEEGKMAEDRKEMVHEKDTQQEQQPMLAETMALANLKPRQASARQGMLVSVAVAVVVLLGFTVYVWHSLRNATGGAGGEHGHGHQLWTGSYGDEM</sequence>
<dbReference type="AlphaFoldDB" id="A0A1D6KZ63"/>
<dbReference type="InterPro" id="IPR002068">
    <property type="entry name" value="A-crystallin/Hsp20_dom"/>
</dbReference>
<dbReference type="GO" id="GO:0005886">
    <property type="term" value="C:plasma membrane"/>
    <property type="evidence" value="ECO:0007669"/>
    <property type="project" value="UniProtKB-SubCell"/>
</dbReference>
<evidence type="ECO:0000313" key="8">
    <source>
        <dbReference type="EMBL" id="ONM07666.1"/>
    </source>
</evidence>
<dbReference type="InParanoid" id="A0A1D6KZ63"/>
<dbReference type="InterPro" id="IPR008978">
    <property type="entry name" value="HSP20-like_chaperone"/>
</dbReference>
<gene>
    <name evidence="8" type="ORF">ZEAMMB73_Zm00001d033478</name>
</gene>
<comment type="subcellular location">
    <subcellularLocation>
        <location evidence="1">Cell membrane</location>
        <topology evidence="1">Single-pass membrane protein</topology>
    </subcellularLocation>
</comment>
<feature type="region of interest" description="Disordered" evidence="6">
    <location>
        <begin position="102"/>
        <end position="233"/>
    </location>
</feature>
<proteinExistence type="inferred from homology"/>
<evidence type="ECO:0000256" key="6">
    <source>
        <dbReference type="SAM" id="MobiDB-lite"/>
    </source>
</evidence>
<keyword evidence="7" id="KW-0472">Membrane</keyword>
<protein>
    <submittedName>
        <fullName evidence="8">HSP20-like chaperones superfamily protein</fullName>
    </submittedName>
</protein>
<dbReference type="EMBL" id="CM007647">
    <property type="protein sequence ID" value="ONM07666.1"/>
    <property type="molecule type" value="Genomic_DNA"/>
</dbReference>
<dbReference type="SMR" id="A0A1D6KZ63"/>
<dbReference type="PaxDb" id="4577-GRMZM2G081822_P01"/>
<dbReference type="IntAct" id="A0A1D6KZ63">
    <property type="interactions" value="1"/>
</dbReference>
<evidence type="ECO:0000256" key="5">
    <source>
        <dbReference type="RuleBase" id="RU003616"/>
    </source>
</evidence>
<feature type="compositionally biased region" description="Basic and acidic residues" evidence="6">
    <location>
        <begin position="199"/>
        <end position="229"/>
    </location>
</feature>
<reference evidence="8" key="1">
    <citation type="submission" date="2015-12" db="EMBL/GenBank/DDBJ databases">
        <title>Update maize B73 reference genome by single molecule sequencing technologies.</title>
        <authorList>
            <consortium name="Maize Genome Sequencing Project"/>
            <person name="Ware D."/>
        </authorList>
    </citation>
    <scope>NUCLEOTIDE SEQUENCE [LARGE SCALE GENOMIC DNA]</scope>
    <source>
        <tissue evidence="8">Seedling</tissue>
    </source>
</reference>
<feature type="transmembrane region" description="Helical" evidence="7">
    <location>
        <begin position="255"/>
        <end position="275"/>
    </location>
</feature>
<comment type="similarity">
    <text evidence="4 5">Belongs to the small heat shock protein (HSP20) family.</text>
</comment>
<evidence type="ECO:0000256" key="3">
    <source>
        <dbReference type="ARBA" id="ARBA00022821"/>
    </source>
</evidence>
<dbReference type="eggNOG" id="KOG0710">
    <property type="taxonomic scope" value="Eukaryota"/>
</dbReference>
<accession>A0A1D6KZ63</accession>
<dbReference type="ExpressionAtlas" id="A0A1D6KZ63">
    <property type="expression patterns" value="baseline and differential"/>
</dbReference>
<keyword evidence="2" id="KW-1003">Cell membrane</keyword>
<dbReference type="Pfam" id="PF00011">
    <property type="entry name" value="HSP20"/>
    <property type="match status" value="1"/>
</dbReference>
<keyword evidence="7" id="KW-1133">Transmembrane helix</keyword>
<dbReference type="PANTHER" id="PTHR43670:SF64">
    <property type="entry name" value="SHSP DOMAIN-CONTAINING PROTEIN"/>
    <property type="match status" value="1"/>
</dbReference>
<name>A0A1D6KZ63_MAIZE</name>